<dbReference type="Proteomes" id="UP000698173">
    <property type="component" value="Unassembled WGS sequence"/>
</dbReference>
<proteinExistence type="predicted"/>
<organism evidence="2 3">
    <name type="scientific">Sporosarcina psychrophila</name>
    <name type="common">Bacillus psychrophilus</name>
    <dbReference type="NCBI Taxonomy" id="1476"/>
    <lineage>
        <taxon>Bacteria</taxon>
        <taxon>Bacillati</taxon>
        <taxon>Bacillota</taxon>
        <taxon>Bacilli</taxon>
        <taxon>Bacillales</taxon>
        <taxon>Caryophanaceae</taxon>
        <taxon>Sporosarcina</taxon>
    </lineage>
</organism>
<feature type="compositionally biased region" description="Basic and acidic residues" evidence="1">
    <location>
        <begin position="41"/>
        <end position="53"/>
    </location>
</feature>
<dbReference type="AlphaFoldDB" id="A0A921G217"/>
<reference evidence="2" key="1">
    <citation type="journal article" date="2021" name="PeerJ">
        <title>Extensive microbial diversity within the chicken gut microbiome revealed by metagenomics and culture.</title>
        <authorList>
            <person name="Gilroy R."/>
            <person name="Ravi A."/>
            <person name="Getino M."/>
            <person name="Pursley I."/>
            <person name="Horton D.L."/>
            <person name="Alikhan N.F."/>
            <person name="Baker D."/>
            <person name="Gharbi K."/>
            <person name="Hall N."/>
            <person name="Watson M."/>
            <person name="Adriaenssens E.M."/>
            <person name="Foster-Nyarko E."/>
            <person name="Jarju S."/>
            <person name="Secka A."/>
            <person name="Antonio M."/>
            <person name="Oren A."/>
            <person name="Chaudhuri R.R."/>
            <person name="La Ragione R."/>
            <person name="Hildebrand F."/>
            <person name="Pallen M.J."/>
        </authorList>
    </citation>
    <scope>NUCLEOTIDE SEQUENCE</scope>
    <source>
        <strain evidence="2">CHK171-7178</strain>
    </source>
</reference>
<gene>
    <name evidence="2" type="ORF">K8V56_19870</name>
</gene>
<name>A0A921G217_SPOPS</name>
<dbReference type="EMBL" id="DYWT01000299">
    <property type="protein sequence ID" value="HJF34025.1"/>
    <property type="molecule type" value="Genomic_DNA"/>
</dbReference>
<evidence type="ECO:0000313" key="2">
    <source>
        <dbReference type="EMBL" id="HJF34025.1"/>
    </source>
</evidence>
<comment type="caution">
    <text evidence="2">The sequence shown here is derived from an EMBL/GenBank/DDBJ whole genome shotgun (WGS) entry which is preliminary data.</text>
</comment>
<sequence length="53" mass="6106">MLDRRVLVDKEKNTIKFEGSLKEVLEQLEVKSPEGIPSHYELNKPENDPLNKG</sequence>
<protein>
    <submittedName>
        <fullName evidence="2">Uncharacterized protein</fullName>
    </submittedName>
</protein>
<accession>A0A921G217</accession>
<reference evidence="2" key="2">
    <citation type="submission" date="2021-09" db="EMBL/GenBank/DDBJ databases">
        <authorList>
            <person name="Gilroy R."/>
        </authorList>
    </citation>
    <scope>NUCLEOTIDE SEQUENCE</scope>
    <source>
        <strain evidence="2">CHK171-7178</strain>
    </source>
</reference>
<evidence type="ECO:0000256" key="1">
    <source>
        <dbReference type="SAM" id="MobiDB-lite"/>
    </source>
</evidence>
<feature type="region of interest" description="Disordered" evidence="1">
    <location>
        <begin position="34"/>
        <end position="53"/>
    </location>
</feature>
<evidence type="ECO:0000313" key="3">
    <source>
        <dbReference type="Proteomes" id="UP000698173"/>
    </source>
</evidence>